<evidence type="ECO:0000313" key="1">
    <source>
        <dbReference type="EMBL" id="CAK9182925.1"/>
    </source>
</evidence>
<sequence length="72" mass="7879">EASWSLGPVYFVSEFKFAKMLGHINHGRSESSDGLITASPLPAHPACCQSLSIRRPYPENEEIFAATVTLKS</sequence>
<keyword evidence="2" id="KW-1185">Reference proteome</keyword>
<dbReference type="EMBL" id="CAUOFW020008495">
    <property type="protein sequence ID" value="CAK9182925.1"/>
    <property type="molecule type" value="Genomic_DNA"/>
</dbReference>
<dbReference type="AlphaFoldDB" id="A0ABC8UPI6"/>
<name>A0ABC8UPI6_9AQUA</name>
<accession>A0ABC8UPI6</accession>
<protein>
    <submittedName>
        <fullName evidence="1">Uncharacterized protein</fullName>
    </submittedName>
</protein>
<proteinExistence type="predicted"/>
<comment type="caution">
    <text evidence="1">The sequence shown here is derived from an EMBL/GenBank/DDBJ whole genome shotgun (WGS) entry which is preliminary data.</text>
</comment>
<feature type="non-terminal residue" evidence="1">
    <location>
        <position position="1"/>
    </location>
</feature>
<dbReference type="Proteomes" id="UP001642360">
    <property type="component" value="Unassembled WGS sequence"/>
</dbReference>
<reference evidence="1 2" key="1">
    <citation type="submission" date="2024-02" db="EMBL/GenBank/DDBJ databases">
        <authorList>
            <person name="Vignale AGUSTIN F."/>
            <person name="Sosa J E."/>
            <person name="Modenutti C."/>
        </authorList>
    </citation>
    <scope>NUCLEOTIDE SEQUENCE [LARGE SCALE GENOMIC DNA]</scope>
</reference>
<gene>
    <name evidence="1" type="ORF">ILEXP_LOCUS53156</name>
</gene>
<organism evidence="1 2">
    <name type="scientific">Ilex paraguariensis</name>
    <name type="common">yerba mate</name>
    <dbReference type="NCBI Taxonomy" id="185542"/>
    <lineage>
        <taxon>Eukaryota</taxon>
        <taxon>Viridiplantae</taxon>
        <taxon>Streptophyta</taxon>
        <taxon>Embryophyta</taxon>
        <taxon>Tracheophyta</taxon>
        <taxon>Spermatophyta</taxon>
        <taxon>Magnoliopsida</taxon>
        <taxon>eudicotyledons</taxon>
        <taxon>Gunneridae</taxon>
        <taxon>Pentapetalae</taxon>
        <taxon>asterids</taxon>
        <taxon>campanulids</taxon>
        <taxon>Aquifoliales</taxon>
        <taxon>Aquifoliaceae</taxon>
        <taxon>Ilex</taxon>
    </lineage>
</organism>
<evidence type="ECO:0000313" key="2">
    <source>
        <dbReference type="Proteomes" id="UP001642360"/>
    </source>
</evidence>